<sequence length="421" mass="47710">MAKIVTEAWQEQKSLQKQLYKPLWEYIPLTQYSRPSAPLHEMVRHSTRSFLSLLQPRPLHRRRLFSMPPYLLNRAAPVPDSAQILTALTEGLRGWELSNESGQAVQMVVGAPGSGVAEVTAELARQKGWQLMGAPTIRQILAGGDAWLDQVMRPKLVPLVIPRLGKCFLRHQEGLVLLSRFLDWLQTSKRRCLIACDSWAWAYLKKTLQIDVMVPTPLTLAPFDGAKLQFWLPFLANQIHNGRFIFKQVEDGNLIFPLADSYSKAVAHFRTPGQVERYGDWITVHHFFRQLAAHGRGLPGVIWQLWRQSLEIVIDGKSDRVKLGGSLDEDKRYTVWVQSWSRLQLPAMPTGLGTNESLVLHTILLHGGASATLIADLTPLSHNEVRRILQMFLLLNLLEKNEDSWQVSLPAYPAVRSHLAN</sequence>
<dbReference type="EMBL" id="UOEU01000392">
    <property type="protein sequence ID" value="VAW32813.1"/>
    <property type="molecule type" value="Genomic_DNA"/>
</dbReference>
<evidence type="ECO:0000313" key="1">
    <source>
        <dbReference type="EMBL" id="VAW32813.1"/>
    </source>
</evidence>
<dbReference type="AlphaFoldDB" id="A0A3B0UXF7"/>
<gene>
    <name evidence="1" type="ORF">MNBD_CHLOROFLEXI01-936</name>
</gene>
<name>A0A3B0UXF7_9ZZZZ</name>
<proteinExistence type="predicted"/>
<reference evidence="1" key="1">
    <citation type="submission" date="2018-06" db="EMBL/GenBank/DDBJ databases">
        <authorList>
            <person name="Zhirakovskaya E."/>
        </authorList>
    </citation>
    <scope>NUCLEOTIDE SEQUENCE</scope>
</reference>
<organism evidence="1">
    <name type="scientific">hydrothermal vent metagenome</name>
    <dbReference type="NCBI Taxonomy" id="652676"/>
    <lineage>
        <taxon>unclassified sequences</taxon>
        <taxon>metagenomes</taxon>
        <taxon>ecological metagenomes</taxon>
    </lineage>
</organism>
<accession>A0A3B0UXF7</accession>
<feature type="non-terminal residue" evidence="1">
    <location>
        <position position="421"/>
    </location>
</feature>
<protein>
    <submittedName>
        <fullName evidence="1">Uncharacterized protein</fullName>
    </submittedName>
</protein>